<evidence type="ECO:0000313" key="3">
    <source>
        <dbReference type="Proteomes" id="UP000028073"/>
    </source>
</evidence>
<feature type="chain" id="PRO_5001760800" evidence="1">
    <location>
        <begin position="38"/>
        <end position="534"/>
    </location>
</feature>
<organism evidence="2 3">
    <name type="scientific">Endozoicomonas numazuensis</name>
    <dbReference type="NCBI Taxonomy" id="1137799"/>
    <lineage>
        <taxon>Bacteria</taxon>
        <taxon>Pseudomonadati</taxon>
        <taxon>Pseudomonadota</taxon>
        <taxon>Gammaproteobacteria</taxon>
        <taxon>Oceanospirillales</taxon>
        <taxon>Endozoicomonadaceae</taxon>
        <taxon>Endozoicomonas</taxon>
    </lineage>
</organism>
<sequence length="534" mass="57699">MDSCFSVKLFSIKTAFCISLLWALIATMSVSVSQATAADKPPCEKHMCTKHHIAMEPDGSGGHFCLQCMQDTINEMEDEKESQLIHQHAGVMVPMDTGPTTDDKDKDKDDADKLADQMGRSLLFRDPGQASGGYVASSTMVGTSSGLTLPAGAKYSFDLTVINKAIVPSHDDSHSNLGVETLDTTTVTHPPVENDPPLVEPDNLMVYQPPMANYDTLTEPQFMFAPVQASEGSSVAHNLIKLLQQEGYQTSSGGSSTLPGGEGMLLLRGEAELSALISILPTFNIELAAHSLSDLKALLLSGKKVIIRMIQKNGTITVIHIHPADNAQALIITEIGMQSASIPIDSIITLLNTFLTNEEVTLLTLFTHTEVTNDLPTALFPQTQGVTATASVTAPASLATAIIDYIQRLQHSSPVIPPDINYGAVQELQDTHDQASLDILMTTYGLQSIPTEDTALQNIEEFSTTQTPFMAQLIVPNQPATVISLQPDSAGDVTLTVSGQHFVIDRRNVGELFDWIINQFKPVIKIFILMALFL</sequence>
<accession>A0A081NGM5</accession>
<keyword evidence="1" id="KW-0732">Signal</keyword>
<keyword evidence="3" id="KW-1185">Reference proteome</keyword>
<dbReference type="STRING" id="1137799.GZ78_17880"/>
<name>A0A081NGM5_9GAMM</name>
<comment type="caution">
    <text evidence="2">The sequence shown here is derived from an EMBL/GenBank/DDBJ whole genome shotgun (WGS) entry which is preliminary data.</text>
</comment>
<proteinExistence type="predicted"/>
<dbReference type="Proteomes" id="UP000028073">
    <property type="component" value="Unassembled WGS sequence"/>
</dbReference>
<gene>
    <name evidence="2" type="ORF">GZ78_17880</name>
</gene>
<evidence type="ECO:0000256" key="1">
    <source>
        <dbReference type="SAM" id="SignalP"/>
    </source>
</evidence>
<dbReference type="AlphaFoldDB" id="A0A081NGM5"/>
<evidence type="ECO:0000313" key="2">
    <source>
        <dbReference type="EMBL" id="KEQ17598.1"/>
    </source>
</evidence>
<protein>
    <submittedName>
        <fullName evidence="2">Uncharacterized protein</fullName>
    </submittedName>
</protein>
<feature type="signal peptide" evidence="1">
    <location>
        <begin position="1"/>
        <end position="37"/>
    </location>
</feature>
<reference evidence="2 3" key="1">
    <citation type="submission" date="2014-06" db="EMBL/GenBank/DDBJ databases">
        <title>Whole Genome Sequences of Three Symbiotic Endozoicomonas Bacteria.</title>
        <authorList>
            <person name="Neave M.J."/>
            <person name="Apprill A."/>
            <person name="Voolstra C.R."/>
        </authorList>
    </citation>
    <scope>NUCLEOTIDE SEQUENCE [LARGE SCALE GENOMIC DNA]</scope>
    <source>
        <strain evidence="2 3">DSM 25634</strain>
    </source>
</reference>
<dbReference type="EMBL" id="JOKH01000003">
    <property type="protein sequence ID" value="KEQ17598.1"/>
    <property type="molecule type" value="Genomic_DNA"/>
</dbReference>